<proteinExistence type="predicted"/>
<evidence type="ECO:0000313" key="1">
    <source>
        <dbReference type="Proteomes" id="UP000095286"/>
    </source>
</evidence>
<sequence>MSNSITKLAIRHGDLLKSAEDAPSTLPNAVHDELHQKYNSVISAARNPHIEQPNNAVSMPSHELLAKHSNMTMTVENMYNERKAVMGSAFASHFLNEINAASKINRGPEGFSNSSRLHLEVLLGVDETIDFCDYLNYDYDYRG</sequence>
<name>A0AC35U4B7_9BILA</name>
<reference evidence="2" key="1">
    <citation type="submission" date="2016-11" db="UniProtKB">
        <authorList>
            <consortium name="WormBaseParasite"/>
        </authorList>
    </citation>
    <scope>IDENTIFICATION</scope>
    <source>
        <strain evidence="2">KR3021</strain>
    </source>
</reference>
<organism evidence="1 2">
    <name type="scientific">Rhabditophanes sp. KR3021</name>
    <dbReference type="NCBI Taxonomy" id="114890"/>
    <lineage>
        <taxon>Eukaryota</taxon>
        <taxon>Metazoa</taxon>
        <taxon>Ecdysozoa</taxon>
        <taxon>Nematoda</taxon>
        <taxon>Chromadorea</taxon>
        <taxon>Rhabditida</taxon>
        <taxon>Tylenchina</taxon>
        <taxon>Panagrolaimomorpha</taxon>
        <taxon>Strongyloidoidea</taxon>
        <taxon>Alloionematidae</taxon>
        <taxon>Rhabditophanes</taxon>
    </lineage>
</organism>
<dbReference type="WBParaSite" id="RSKR_0000727400.1">
    <property type="protein sequence ID" value="RSKR_0000727400.1"/>
    <property type="gene ID" value="RSKR_0000727400"/>
</dbReference>
<accession>A0AC35U4B7</accession>
<dbReference type="Proteomes" id="UP000095286">
    <property type="component" value="Unplaced"/>
</dbReference>
<evidence type="ECO:0000313" key="2">
    <source>
        <dbReference type="WBParaSite" id="RSKR_0000727400.1"/>
    </source>
</evidence>
<protein>
    <submittedName>
        <fullName evidence="2">Uncharacterized protein</fullName>
    </submittedName>
</protein>